<dbReference type="Proteomes" id="UP000190188">
    <property type="component" value="Unassembled WGS sequence"/>
</dbReference>
<dbReference type="AlphaFoldDB" id="A0A1T2X7L7"/>
<keyword evidence="5 6" id="KW-0472">Membrane</keyword>
<keyword evidence="3 6" id="KW-0812">Transmembrane</keyword>
<dbReference type="Pfam" id="PF02588">
    <property type="entry name" value="YitT_membrane"/>
    <property type="match status" value="1"/>
</dbReference>
<dbReference type="PIRSF" id="PIRSF006483">
    <property type="entry name" value="Membrane_protein_YitT"/>
    <property type="match status" value="1"/>
</dbReference>
<feature type="transmembrane region" description="Helical" evidence="6">
    <location>
        <begin position="81"/>
        <end position="99"/>
    </location>
</feature>
<evidence type="ECO:0000256" key="1">
    <source>
        <dbReference type="ARBA" id="ARBA00004651"/>
    </source>
</evidence>
<feature type="transmembrane region" description="Helical" evidence="6">
    <location>
        <begin position="145"/>
        <end position="167"/>
    </location>
</feature>
<keyword evidence="2" id="KW-1003">Cell membrane</keyword>
<feature type="transmembrane region" description="Helical" evidence="6">
    <location>
        <begin position="12"/>
        <end position="35"/>
    </location>
</feature>
<evidence type="ECO:0000256" key="3">
    <source>
        <dbReference type="ARBA" id="ARBA00022692"/>
    </source>
</evidence>
<evidence type="ECO:0000313" key="8">
    <source>
        <dbReference type="EMBL" id="OPA75815.1"/>
    </source>
</evidence>
<keyword evidence="4 6" id="KW-1133">Transmembrane helix</keyword>
<accession>A0A1T2X7L7</accession>
<organism evidence="8 9">
    <name type="scientific">Paenibacillus selenitireducens</name>
    <dbReference type="NCBI Taxonomy" id="1324314"/>
    <lineage>
        <taxon>Bacteria</taxon>
        <taxon>Bacillati</taxon>
        <taxon>Bacillota</taxon>
        <taxon>Bacilli</taxon>
        <taxon>Bacillales</taxon>
        <taxon>Paenibacillaceae</taxon>
        <taxon>Paenibacillus</taxon>
    </lineage>
</organism>
<dbReference type="PANTHER" id="PTHR33545">
    <property type="entry name" value="UPF0750 MEMBRANE PROTEIN YITT-RELATED"/>
    <property type="match status" value="1"/>
</dbReference>
<feature type="transmembrane region" description="Helical" evidence="6">
    <location>
        <begin position="105"/>
        <end position="124"/>
    </location>
</feature>
<feature type="transmembrane region" description="Helical" evidence="6">
    <location>
        <begin position="173"/>
        <end position="195"/>
    </location>
</feature>
<evidence type="ECO:0000256" key="4">
    <source>
        <dbReference type="ARBA" id="ARBA00022989"/>
    </source>
</evidence>
<dbReference type="CDD" id="cd16380">
    <property type="entry name" value="YitT_C"/>
    <property type="match status" value="1"/>
</dbReference>
<dbReference type="STRING" id="1324314.BVG16_20105"/>
<evidence type="ECO:0000256" key="6">
    <source>
        <dbReference type="SAM" id="Phobius"/>
    </source>
</evidence>
<feature type="domain" description="DUF2179" evidence="7">
    <location>
        <begin position="219"/>
        <end position="273"/>
    </location>
</feature>
<dbReference type="Pfam" id="PF10035">
    <property type="entry name" value="DUF2179"/>
    <property type="match status" value="1"/>
</dbReference>
<name>A0A1T2X7L7_9BACL</name>
<dbReference type="InterPro" id="IPR051461">
    <property type="entry name" value="UPF0750_membrane"/>
</dbReference>
<evidence type="ECO:0000259" key="7">
    <source>
        <dbReference type="Pfam" id="PF10035"/>
    </source>
</evidence>
<dbReference type="GO" id="GO:0005886">
    <property type="term" value="C:plasma membrane"/>
    <property type="evidence" value="ECO:0007669"/>
    <property type="project" value="UniProtKB-SubCell"/>
</dbReference>
<dbReference type="InterPro" id="IPR003740">
    <property type="entry name" value="YitT"/>
</dbReference>
<reference evidence="8 9" key="1">
    <citation type="submission" date="2017-01" db="EMBL/GenBank/DDBJ databases">
        <title>Genome analysis of Paenibacillus selenitrireducens ES3-24.</title>
        <authorList>
            <person name="Xu D."/>
            <person name="Yao R."/>
            <person name="Zheng S."/>
        </authorList>
    </citation>
    <scope>NUCLEOTIDE SEQUENCE [LARGE SCALE GENOMIC DNA]</scope>
    <source>
        <strain evidence="8 9">ES3-24</strain>
    </source>
</reference>
<dbReference type="InterPro" id="IPR019264">
    <property type="entry name" value="DUF2179"/>
</dbReference>
<protein>
    <recommendedName>
        <fullName evidence="7">DUF2179 domain-containing protein</fullName>
    </recommendedName>
</protein>
<evidence type="ECO:0000313" key="9">
    <source>
        <dbReference type="Proteomes" id="UP000190188"/>
    </source>
</evidence>
<dbReference type="RefSeq" id="WP_233147119.1">
    <property type="nucleotide sequence ID" value="NZ_MSZX01000008.1"/>
</dbReference>
<sequence>MHPVLLGVMEYTLVILGSFSIAVSFNLFLLAHQIASGGVSGISILVEHFTGIEPAYTQWAINIPLFILGIVLVGKDFGYKVLCGIFFLPLFILLTKSWPSPTDNPLLASIYGGLGIGLGLGLVYRGRGSTGGLDLVAQLINRFTGISYHLAVPMLDGIVILCAGIFLSPEKALYALIGLFVTSKTIDVIQVGFGFSKVAFIISNEADRLEEAILHDLDRGLTELQGKGGFTKEERKVLMVVVSQTEVSKLKVLVRSVDPSAFVIISDTKEVLGEGFKLHT</sequence>
<dbReference type="EMBL" id="MSZX01000008">
    <property type="protein sequence ID" value="OPA75815.1"/>
    <property type="molecule type" value="Genomic_DNA"/>
</dbReference>
<evidence type="ECO:0000256" key="5">
    <source>
        <dbReference type="ARBA" id="ARBA00023136"/>
    </source>
</evidence>
<gene>
    <name evidence="8" type="ORF">BVG16_20105</name>
</gene>
<proteinExistence type="predicted"/>
<feature type="transmembrane region" description="Helical" evidence="6">
    <location>
        <begin position="55"/>
        <end position="74"/>
    </location>
</feature>
<dbReference type="PANTHER" id="PTHR33545:SF9">
    <property type="entry name" value="UPF0750 MEMBRANE PROTEIN YITE"/>
    <property type="match status" value="1"/>
</dbReference>
<evidence type="ECO:0000256" key="2">
    <source>
        <dbReference type="ARBA" id="ARBA00022475"/>
    </source>
</evidence>
<dbReference type="Gene3D" id="3.30.70.120">
    <property type="match status" value="1"/>
</dbReference>
<dbReference type="InterPro" id="IPR015867">
    <property type="entry name" value="N-reg_PII/ATP_PRibTrfase_C"/>
</dbReference>
<comment type="subcellular location">
    <subcellularLocation>
        <location evidence="1">Cell membrane</location>
        <topology evidence="1">Multi-pass membrane protein</topology>
    </subcellularLocation>
</comment>
<comment type="caution">
    <text evidence="8">The sequence shown here is derived from an EMBL/GenBank/DDBJ whole genome shotgun (WGS) entry which is preliminary data.</text>
</comment>
<keyword evidence="9" id="KW-1185">Reference proteome</keyword>